<evidence type="ECO:0000313" key="2">
    <source>
        <dbReference type="Proteomes" id="UP001164746"/>
    </source>
</evidence>
<keyword evidence="2" id="KW-1185">Reference proteome</keyword>
<proteinExistence type="predicted"/>
<gene>
    <name evidence="1" type="ORF">MAR_019605</name>
</gene>
<evidence type="ECO:0000313" key="1">
    <source>
        <dbReference type="EMBL" id="WAR04236.1"/>
    </source>
</evidence>
<feature type="non-terminal residue" evidence="1">
    <location>
        <position position="1"/>
    </location>
</feature>
<name>A0ABY7E5K2_MYAAR</name>
<accession>A0ABY7E5K2</accession>
<dbReference type="Proteomes" id="UP001164746">
    <property type="component" value="Chromosome 5"/>
</dbReference>
<reference evidence="1" key="1">
    <citation type="submission" date="2022-11" db="EMBL/GenBank/DDBJ databases">
        <title>Centuries of genome instability and evolution in soft-shell clam transmissible cancer (bioRxiv).</title>
        <authorList>
            <person name="Hart S.F.M."/>
            <person name="Yonemitsu M.A."/>
            <person name="Giersch R.M."/>
            <person name="Beal B.F."/>
            <person name="Arriagada G."/>
            <person name="Davis B.W."/>
            <person name="Ostrander E.A."/>
            <person name="Goff S.P."/>
            <person name="Metzger M.J."/>
        </authorList>
    </citation>
    <scope>NUCLEOTIDE SEQUENCE</scope>
    <source>
        <strain evidence="1">MELC-2E11</strain>
        <tissue evidence="1">Siphon/mantle</tissue>
    </source>
</reference>
<protein>
    <submittedName>
        <fullName evidence="1">Uncharacterized protein</fullName>
    </submittedName>
</protein>
<dbReference type="EMBL" id="CP111016">
    <property type="protein sequence ID" value="WAR04236.1"/>
    <property type="molecule type" value="Genomic_DNA"/>
</dbReference>
<organism evidence="1 2">
    <name type="scientific">Mya arenaria</name>
    <name type="common">Soft-shell clam</name>
    <dbReference type="NCBI Taxonomy" id="6604"/>
    <lineage>
        <taxon>Eukaryota</taxon>
        <taxon>Metazoa</taxon>
        <taxon>Spiralia</taxon>
        <taxon>Lophotrochozoa</taxon>
        <taxon>Mollusca</taxon>
        <taxon>Bivalvia</taxon>
        <taxon>Autobranchia</taxon>
        <taxon>Heteroconchia</taxon>
        <taxon>Euheterodonta</taxon>
        <taxon>Imparidentia</taxon>
        <taxon>Neoheterodontei</taxon>
        <taxon>Myida</taxon>
        <taxon>Myoidea</taxon>
        <taxon>Myidae</taxon>
        <taxon>Mya</taxon>
    </lineage>
</organism>
<sequence length="227" mass="24460">MREIVRSSPGLLLPSAGLLLKLPVFDQDQLGEVDDLYEDAVLWNLPEEEEHEHAKKYIEDKNGSPMSEMPRVTEEKGSKEVTAGGGADAAVVAGNVSLSSLRGHLPASSVGGRVVHAQTARRAHGYQYPGDSHTPWWCTARALLGSPGVQSGSAHADGTGAGVLDPIALDRYLMSRLQYIPRLSPRRAVLQCASPRGYSPDSTCRWRGRMGFQVTPPENGKTETGCT</sequence>